<evidence type="ECO:0000313" key="1">
    <source>
        <dbReference type="EMBL" id="GAH49073.1"/>
    </source>
</evidence>
<reference evidence="1" key="1">
    <citation type="journal article" date="2014" name="Front. Microbiol.">
        <title>High frequency of phylogenetically diverse reductive dehalogenase-homologous genes in deep subseafloor sedimentary metagenomes.</title>
        <authorList>
            <person name="Kawai M."/>
            <person name="Futagami T."/>
            <person name="Toyoda A."/>
            <person name="Takaki Y."/>
            <person name="Nishi S."/>
            <person name="Hori S."/>
            <person name="Arai W."/>
            <person name="Tsubouchi T."/>
            <person name="Morono Y."/>
            <person name="Uchiyama I."/>
            <person name="Ito T."/>
            <person name="Fujiyama A."/>
            <person name="Inagaki F."/>
            <person name="Takami H."/>
        </authorList>
    </citation>
    <scope>NUCLEOTIDE SEQUENCE</scope>
    <source>
        <strain evidence="1">Expedition CK06-06</strain>
    </source>
</reference>
<organism evidence="1">
    <name type="scientific">marine sediment metagenome</name>
    <dbReference type="NCBI Taxonomy" id="412755"/>
    <lineage>
        <taxon>unclassified sequences</taxon>
        <taxon>metagenomes</taxon>
        <taxon>ecological metagenomes</taxon>
    </lineage>
</organism>
<accession>X1HUX1</accession>
<proteinExistence type="predicted"/>
<feature type="non-terminal residue" evidence="1">
    <location>
        <position position="1"/>
    </location>
</feature>
<feature type="non-terminal residue" evidence="1">
    <location>
        <position position="290"/>
    </location>
</feature>
<sequence>LYFTDDAGTDFNISAAVSTSHAKQHAIDSAVDHTSTIAQNNLMDADANGLPDDSGLSVANTSDAITKKHVRQHSIISTSDHTSAATPNQILKANADGLAVDATNTDAQVSGAVTASHARQHALSSAADHTGTITNTQHGVRTLANAHAHGHLSGVTSDQHHPQSHTLASHSTKAHTELTGVTSGQHHAQLHAASHHVAGGDLINHDSLTGFVANEHINHTGVSMIAGSGLSGGGTIAASRTFNLGALTGNWDAANYQIRALKFYSDQATGTAPFTVASTTKVTNLNADYV</sequence>
<dbReference type="EMBL" id="BARU01019110">
    <property type="protein sequence ID" value="GAH49073.1"/>
    <property type="molecule type" value="Genomic_DNA"/>
</dbReference>
<gene>
    <name evidence="1" type="ORF">S03H2_31514</name>
</gene>
<dbReference type="AlphaFoldDB" id="X1HUX1"/>
<name>X1HUX1_9ZZZZ</name>
<comment type="caution">
    <text evidence="1">The sequence shown here is derived from an EMBL/GenBank/DDBJ whole genome shotgun (WGS) entry which is preliminary data.</text>
</comment>
<protein>
    <submittedName>
        <fullName evidence="1">Uncharacterized protein</fullName>
    </submittedName>
</protein>